<feature type="transmembrane region" description="Helical" evidence="6">
    <location>
        <begin position="81"/>
        <end position="98"/>
    </location>
</feature>
<feature type="transmembrane region" description="Helical" evidence="6">
    <location>
        <begin position="12"/>
        <end position="31"/>
    </location>
</feature>
<dbReference type="Pfam" id="PF08551">
    <property type="entry name" value="DUF1751"/>
    <property type="match status" value="1"/>
</dbReference>
<dbReference type="AlphaFoldDB" id="A0A2X0LVC4"/>
<reference evidence="8" key="1">
    <citation type="submission" date="2016-10" db="EMBL/GenBank/DDBJ databases">
        <authorList>
            <person name="Jeantristanb JTB J.-T."/>
            <person name="Ricardo R."/>
        </authorList>
    </citation>
    <scope>NUCLEOTIDE SEQUENCE [LARGE SCALE GENOMIC DNA]</scope>
</reference>
<dbReference type="OrthoDB" id="73612at2759"/>
<gene>
    <name evidence="7" type="ORF">BZ3500_MVSOF-1268-A1-R1_CHR7-1G09341</name>
</gene>
<evidence type="ECO:0000256" key="3">
    <source>
        <dbReference type="ARBA" id="ARBA00022989"/>
    </source>
</evidence>
<dbReference type="GO" id="GO:0016020">
    <property type="term" value="C:membrane"/>
    <property type="evidence" value="ECO:0007669"/>
    <property type="project" value="UniProtKB-SubCell"/>
</dbReference>
<protein>
    <submittedName>
        <fullName evidence="7">BZ3500_MvSof-1268-A1-R1_Chr7-1g09341 protein</fullName>
    </submittedName>
</protein>
<evidence type="ECO:0000256" key="4">
    <source>
        <dbReference type="ARBA" id="ARBA00023136"/>
    </source>
</evidence>
<dbReference type="Proteomes" id="UP000249723">
    <property type="component" value="Unassembled WGS sequence"/>
</dbReference>
<dbReference type="FunFam" id="1.20.1540.10:FF:000004">
    <property type="entry name" value="Transmembrane protein 115"/>
    <property type="match status" value="1"/>
</dbReference>
<evidence type="ECO:0000256" key="1">
    <source>
        <dbReference type="ARBA" id="ARBA00004141"/>
    </source>
</evidence>
<evidence type="ECO:0000256" key="2">
    <source>
        <dbReference type="ARBA" id="ARBA00022692"/>
    </source>
</evidence>
<dbReference type="GO" id="GO:0006890">
    <property type="term" value="P:retrograde vesicle-mediated transport, Golgi to endoplasmic reticulum"/>
    <property type="evidence" value="ECO:0007669"/>
    <property type="project" value="InterPro"/>
</dbReference>
<dbReference type="PANTHER" id="PTHR13377">
    <property type="entry name" value="PLACENTAL PROTEIN 6"/>
    <property type="match status" value="1"/>
</dbReference>
<keyword evidence="2 6" id="KW-0812">Transmembrane</keyword>
<dbReference type="SUPFAM" id="SSF144091">
    <property type="entry name" value="Rhomboid-like"/>
    <property type="match status" value="1"/>
</dbReference>
<dbReference type="InterPro" id="IPR035952">
    <property type="entry name" value="Rhomboid-like_sf"/>
</dbReference>
<feature type="transmembrane region" description="Helical" evidence="6">
    <location>
        <begin position="138"/>
        <end position="163"/>
    </location>
</feature>
<dbReference type="EMBL" id="FMWP01000127">
    <property type="protein sequence ID" value="SDA03263.1"/>
    <property type="molecule type" value="Genomic_DNA"/>
</dbReference>
<dbReference type="GO" id="GO:0005794">
    <property type="term" value="C:Golgi apparatus"/>
    <property type="evidence" value="ECO:0007669"/>
    <property type="project" value="TreeGrafter"/>
</dbReference>
<feature type="transmembrane region" description="Helical" evidence="6">
    <location>
        <begin position="184"/>
        <end position="216"/>
    </location>
</feature>
<evidence type="ECO:0000313" key="8">
    <source>
        <dbReference type="Proteomes" id="UP000249723"/>
    </source>
</evidence>
<dbReference type="SMART" id="SM01160">
    <property type="entry name" value="DUF1751"/>
    <property type="match status" value="1"/>
</dbReference>
<keyword evidence="3 6" id="KW-1133">Transmembrane helix</keyword>
<feature type="transmembrane region" description="Helical" evidence="6">
    <location>
        <begin position="52"/>
        <end position="69"/>
    </location>
</feature>
<dbReference type="Gene3D" id="1.20.1540.10">
    <property type="entry name" value="Rhomboid-like"/>
    <property type="match status" value="1"/>
</dbReference>
<sequence>MSSFFSLLALPPATRALTGALVGMSLLLFALRLSLAPGDLKGIVGASSDPSLVFPWLVLLPGSVVWYPWTLLTGSFVESNLLEFLFSLFTLPLAARYLERVWGQVELLKFVFVVVVASNIIAVVVNVLESVVLGNKELFLYGMSYHGLMALQVGFLVAFTQLIPEHQVQVFGGIAKVRVKSLPMLYVTVSNVACLIGYQSPYILIQFGWIVSWFYLRFIKLADPTSDFRGDRSETFAFSSWFPPFIQPYVAKVAGIAFVLAVKVGVLRAWTDVEMGGYAAVPAMALKALDQRMATKPGSSASPRLATVASLAGQPAVNTSSASGSFSGPSGGGSLSAAATSGEDAVGVNAANDVGKD</sequence>
<organism evidence="7 8">
    <name type="scientific">Microbotryum saponariae</name>
    <dbReference type="NCBI Taxonomy" id="289078"/>
    <lineage>
        <taxon>Eukaryota</taxon>
        <taxon>Fungi</taxon>
        <taxon>Dikarya</taxon>
        <taxon>Basidiomycota</taxon>
        <taxon>Pucciniomycotina</taxon>
        <taxon>Microbotryomycetes</taxon>
        <taxon>Microbotryales</taxon>
        <taxon>Microbotryaceae</taxon>
        <taxon>Microbotryum</taxon>
    </lineage>
</organism>
<comment type="subcellular location">
    <subcellularLocation>
        <location evidence="1">Membrane</location>
        <topology evidence="1">Multi-pass membrane protein</topology>
    </subcellularLocation>
</comment>
<keyword evidence="4 6" id="KW-0472">Membrane</keyword>
<evidence type="ECO:0000313" key="7">
    <source>
        <dbReference type="EMBL" id="SDA03263.1"/>
    </source>
</evidence>
<feature type="transmembrane region" description="Helical" evidence="6">
    <location>
        <begin position="110"/>
        <end position="132"/>
    </location>
</feature>
<dbReference type="PANTHER" id="PTHR13377:SF3">
    <property type="entry name" value="TRANSMEMBRANE PROTEIN 115"/>
    <property type="match status" value="1"/>
</dbReference>
<dbReference type="STRING" id="289078.A0A2X0LVC4"/>
<feature type="transmembrane region" description="Helical" evidence="6">
    <location>
        <begin position="249"/>
        <end position="270"/>
    </location>
</feature>
<proteinExistence type="predicted"/>
<keyword evidence="8" id="KW-1185">Reference proteome</keyword>
<dbReference type="InterPro" id="IPR013861">
    <property type="entry name" value="TMEM115/Pdh1/Rbl19"/>
</dbReference>
<feature type="region of interest" description="Disordered" evidence="5">
    <location>
        <begin position="317"/>
        <end position="341"/>
    </location>
</feature>
<evidence type="ECO:0000256" key="5">
    <source>
        <dbReference type="SAM" id="MobiDB-lite"/>
    </source>
</evidence>
<name>A0A2X0LVC4_9BASI</name>
<accession>A0A2X0LVC4</accession>
<evidence type="ECO:0000256" key="6">
    <source>
        <dbReference type="SAM" id="Phobius"/>
    </source>
</evidence>